<accession>A0A7W9ECI4</accession>
<sequence length="258" mass="25568">MALEPVITTTAGDPLAGLDLGVKGLALANLIADWAGENILGDLTASPNALSIAGRLKSIVDNVDGLEALIGSTNTLLTTQNGFVDGLEALVAATNAALTTGNANTDTLETLIGALNGYVDGLEALSSAMSAKLPATLGAKTAALSMSMAPASDAVFAVGMAGSTTGTTSTVEGAAASTTLLAANANRMGGSIVNESTAICYILLGSGTASATNYSYAIDGMGTSAVGGIFEIPDDWKGIVKGYWASATGNARVTERTA</sequence>
<reference evidence="1 2" key="1">
    <citation type="submission" date="2020-08" db="EMBL/GenBank/DDBJ databases">
        <title>Genomic Encyclopedia of Type Strains, Phase IV (KMG-IV): sequencing the most valuable type-strain genomes for metagenomic binning, comparative biology and taxonomic classification.</title>
        <authorList>
            <person name="Goeker M."/>
        </authorList>
    </citation>
    <scope>NUCLEOTIDE SEQUENCE [LARGE SCALE GENOMIC DNA]</scope>
    <source>
        <strain evidence="1 2">DSM 25079</strain>
    </source>
</reference>
<gene>
    <name evidence="1" type="ORF">FHS49_000294</name>
</gene>
<dbReference type="RefSeq" id="WP_184014541.1">
    <property type="nucleotide sequence ID" value="NZ_JACIJC010000001.1"/>
</dbReference>
<evidence type="ECO:0000313" key="1">
    <source>
        <dbReference type="EMBL" id="MBB5684303.1"/>
    </source>
</evidence>
<dbReference type="EMBL" id="JACIJC010000001">
    <property type="protein sequence ID" value="MBB5684303.1"/>
    <property type="molecule type" value="Genomic_DNA"/>
</dbReference>
<evidence type="ECO:0000313" key="2">
    <source>
        <dbReference type="Proteomes" id="UP000549617"/>
    </source>
</evidence>
<keyword evidence="2" id="KW-1185">Reference proteome</keyword>
<protein>
    <submittedName>
        <fullName evidence="1">Uncharacterized protein</fullName>
    </submittedName>
</protein>
<proteinExistence type="predicted"/>
<comment type="caution">
    <text evidence="1">The sequence shown here is derived from an EMBL/GenBank/DDBJ whole genome shotgun (WGS) entry which is preliminary data.</text>
</comment>
<dbReference type="Proteomes" id="UP000549617">
    <property type="component" value="Unassembled WGS sequence"/>
</dbReference>
<dbReference type="AlphaFoldDB" id="A0A7W9ECI4"/>
<organism evidence="1 2">
    <name type="scientific">Sphingobium boeckii</name>
    <dbReference type="NCBI Taxonomy" id="1082345"/>
    <lineage>
        <taxon>Bacteria</taxon>
        <taxon>Pseudomonadati</taxon>
        <taxon>Pseudomonadota</taxon>
        <taxon>Alphaproteobacteria</taxon>
        <taxon>Sphingomonadales</taxon>
        <taxon>Sphingomonadaceae</taxon>
        <taxon>Sphingobium</taxon>
    </lineage>
</organism>
<name>A0A7W9ECI4_9SPHN</name>